<comment type="subcellular location">
    <subcellularLocation>
        <location evidence="4">Cytoplasm</location>
    </subcellularLocation>
</comment>
<dbReference type="CDD" id="cd01856">
    <property type="entry name" value="YlqF"/>
    <property type="match status" value="1"/>
</dbReference>
<evidence type="ECO:0000313" key="5">
    <source>
        <dbReference type="EMBL" id="OOL80321.1"/>
    </source>
</evidence>
<dbReference type="GO" id="GO:0005525">
    <property type="term" value="F:GTP binding"/>
    <property type="evidence" value="ECO:0007669"/>
    <property type="project" value="UniProtKB-KW"/>
</dbReference>
<comment type="function">
    <text evidence="4">Required for a late step of 50S ribosomal subunit assembly. Has GTPase activity.</text>
</comment>
<dbReference type="PANTHER" id="PTHR45782">
    <property type="entry name" value="MITOCHONDRIAL RIBOSOME-ASSOCIATED GTPASE 1"/>
    <property type="match status" value="1"/>
</dbReference>
<dbReference type="InterPro" id="IPR023179">
    <property type="entry name" value="GTP-bd_ortho_bundle_sf"/>
</dbReference>
<protein>
    <recommendedName>
        <fullName evidence="1 4">Ribosome biogenesis GTPase A</fullName>
    </recommendedName>
</protein>
<dbReference type="FunFam" id="3.40.50.300:FF:000590">
    <property type="entry name" value="Ribosome biogenesis GTPase A"/>
    <property type="match status" value="1"/>
</dbReference>
<dbReference type="InterPro" id="IPR030378">
    <property type="entry name" value="G_CP_dom"/>
</dbReference>
<dbReference type="PANTHER" id="PTHR45782:SF4">
    <property type="entry name" value="MITOCHONDRIAL RIBOSOME-ASSOCIATED GTPASE 1"/>
    <property type="match status" value="1"/>
</dbReference>
<evidence type="ECO:0000256" key="2">
    <source>
        <dbReference type="ARBA" id="ARBA00022741"/>
    </source>
</evidence>
<dbReference type="EMBL" id="MVGJ01000073">
    <property type="protein sequence ID" value="OOL80321.1"/>
    <property type="molecule type" value="Genomic_DNA"/>
</dbReference>
<proteinExistence type="inferred from homology"/>
<dbReference type="InterPro" id="IPR016478">
    <property type="entry name" value="GTPase_MTG1"/>
</dbReference>
<sequence>MKKKKTSKAGEYSGMKGMERTMTIQWFPGHMAKARREVSEKMKYVDIVFELVDARLPLSSRNPMLDQIIQQKPRLVLLNKADLADPQQTKLWQEYFRKQGHLALAITAQESKGIKGLVPAAKEALKEKRARDAARGIKPRAIRAMVLGIPNVGKSTLMNRLVGKKIAQTGNKPGVTKGQQWLRLGNELELLDTPGILWPKFEDEEIGKKLALTGAIKDQLVHLDDLAIYGLDFFARYYSGRISDRYGLSIEQEEKLAPELLMDITAKRGYKEDYDRGSELVVHDIRQGKLGRYTLDRCEEMEQKSDD</sequence>
<dbReference type="InterPro" id="IPR019991">
    <property type="entry name" value="GTP-bd_ribosome_bgen"/>
</dbReference>
<organism evidence="5 6">
    <name type="scientific">Enterococcus faecium</name>
    <name type="common">Streptococcus faecium</name>
    <dbReference type="NCBI Taxonomy" id="1352"/>
    <lineage>
        <taxon>Bacteria</taxon>
        <taxon>Bacillati</taxon>
        <taxon>Bacillota</taxon>
        <taxon>Bacilli</taxon>
        <taxon>Lactobacillales</taxon>
        <taxon>Enterococcaceae</taxon>
        <taxon>Enterococcus</taxon>
    </lineage>
</organism>
<keyword evidence="3 4" id="KW-0342">GTP-binding</keyword>
<dbReference type="GO" id="GO:0006412">
    <property type="term" value="P:translation"/>
    <property type="evidence" value="ECO:0007669"/>
    <property type="project" value="TreeGrafter"/>
</dbReference>
<comment type="similarity">
    <text evidence="4">Belongs to the TRAFAC class YlqF/YawG GTPase family. MTG1 subfamily.</text>
</comment>
<dbReference type="CDD" id="cd00882">
    <property type="entry name" value="Ras_like_GTPase"/>
    <property type="match status" value="1"/>
</dbReference>
<name>A0A1S8IHB8_ENTFC</name>
<gene>
    <name evidence="5" type="ORF">B1P95_11660</name>
</gene>
<dbReference type="Proteomes" id="UP000191171">
    <property type="component" value="Unassembled WGS sequence"/>
</dbReference>
<accession>A0A1S8IHB8</accession>
<dbReference type="GO" id="GO:0005737">
    <property type="term" value="C:cytoplasm"/>
    <property type="evidence" value="ECO:0007669"/>
    <property type="project" value="UniProtKB-SubCell"/>
</dbReference>
<reference evidence="5 6" key="1">
    <citation type="submission" date="2017-02" db="EMBL/GenBank/DDBJ databases">
        <title>Clonality and virulence of isolates of VRE in Hematopoietic Stem Cell Transplanted (HSCT) patients.</title>
        <authorList>
            <person name="Marchi A.P."/>
            <person name="Martins R.C."/>
            <person name="Marie S.K."/>
            <person name="Levin A.S."/>
            <person name="Costa S.F."/>
        </authorList>
    </citation>
    <scope>NUCLEOTIDE SEQUENCE [LARGE SCALE GENOMIC DNA]</scope>
    <source>
        <strain evidence="5 6">LIM1759</strain>
    </source>
</reference>
<evidence type="ECO:0000313" key="6">
    <source>
        <dbReference type="Proteomes" id="UP000191171"/>
    </source>
</evidence>
<dbReference type="NCBIfam" id="TIGR03596">
    <property type="entry name" value="GTPase_YlqF"/>
    <property type="match status" value="1"/>
</dbReference>
<dbReference type="AlphaFoldDB" id="A0A1S8IHB8"/>
<dbReference type="Gene3D" id="3.40.50.300">
    <property type="entry name" value="P-loop containing nucleotide triphosphate hydrolases"/>
    <property type="match status" value="1"/>
</dbReference>
<dbReference type="GO" id="GO:0003924">
    <property type="term" value="F:GTPase activity"/>
    <property type="evidence" value="ECO:0007669"/>
    <property type="project" value="TreeGrafter"/>
</dbReference>
<dbReference type="PROSITE" id="PS51721">
    <property type="entry name" value="G_CP"/>
    <property type="match status" value="1"/>
</dbReference>
<dbReference type="SUPFAM" id="SSF52540">
    <property type="entry name" value="P-loop containing nucleoside triphosphate hydrolases"/>
    <property type="match status" value="1"/>
</dbReference>
<evidence type="ECO:0000256" key="3">
    <source>
        <dbReference type="ARBA" id="ARBA00023134"/>
    </source>
</evidence>
<evidence type="ECO:0000256" key="4">
    <source>
        <dbReference type="PIRNR" id="PIRNR006230"/>
    </source>
</evidence>
<comment type="caution">
    <text evidence="5">The sequence shown here is derived from an EMBL/GenBank/DDBJ whole genome shotgun (WGS) entry which is preliminary data.</text>
</comment>
<dbReference type="InterPro" id="IPR027417">
    <property type="entry name" value="P-loop_NTPase"/>
</dbReference>
<evidence type="ECO:0000256" key="1">
    <source>
        <dbReference type="ARBA" id="ARBA00014898"/>
    </source>
</evidence>
<dbReference type="Pfam" id="PF01926">
    <property type="entry name" value="MMR_HSR1"/>
    <property type="match status" value="1"/>
</dbReference>
<dbReference type="Gene3D" id="1.10.1580.10">
    <property type="match status" value="1"/>
</dbReference>
<dbReference type="PRINTS" id="PR00326">
    <property type="entry name" value="GTP1OBG"/>
</dbReference>
<keyword evidence="2 4" id="KW-0547">Nucleotide-binding</keyword>
<dbReference type="PIRSF" id="PIRSF006230">
    <property type="entry name" value="MG442"/>
    <property type="match status" value="1"/>
</dbReference>
<dbReference type="InterPro" id="IPR006073">
    <property type="entry name" value="GTP-bd"/>
</dbReference>
<keyword evidence="4" id="KW-0963">Cytoplasm</keyword>